<feature type="transmembrane region" description="Helical" evidence="7">
    <location>
        <begin position="107"/>
        <end position="128"/>
    </location>
</feature>
<dbReference type="GO" id="GO:0008528">
    <property type="term" value="F:G protein-coupled peptide receptor activity"/>
    <property type="evidence" value="ECO:0007669"/>
    <property type="project" value="TreeGrafter"/>
</dbReference>
<accession>A0A6F9DKI9</accession>
<keyword evidence="3 7" id="KW-0812">Transmembrane</keyword>
<dbReference type="Pfam" id="PF00001">
    <property type="entry name" value="7tm_1"/>
    <property type="match status" value="2"/>
</dbReference>
<dbReference type="InterPro" id="IPR017452">
    <property type="entry name" value="GPCR_Rhodpsn_7TM"/>
</dbReference>
<dbReference type="SUPFAM" id="SSF81321">
    <property type="entry name" value="Family A G protein-coupled receptor-like"/>
    <property type="match status" value="1"/>
</dbReference>
<evidence type="ECO:0000256" key="7">
    <source>
        <dbReference type="SAM" id="Phobius"/>
    </source>
</evidence>
<evidence type="ECO:0000256" key="4">
    <source>
        <dbReference type="ARBA" id="ARBA00022737"/>
    </source>
</evidence>
<dbReference type="GO" id="GO:0009755">
    <property type="term" value="P:hormone-mediated signaling pathway"/>
    <property type="evidence" value="ECO:0007669"/>
    <property type="project" value="TreeGrafter"/>
</dbReference>
<dbReference type="PROSITE" id="PS50262">
    <property type="entry name" value="G_PROTEIN_RECEP_F1_2"/>
    <property type="match status" value="1"/>
</dbReference>
<sequence length="463" mass="53572">MKQYQICRNVSSDFCPENLKSTSSAALRYVNKSQPTYFTSKNCSFVWGLKKCITRQRTNHNDYEMNKVSPLVWAMAIITISGNSIIIFHGIKAFRKGFAVRSKVEKIYNILILNLSFADLLMGFYLLVRCIMLNEDKPQWRSYKDSRCTAIGVVNFVSSQVSVTILIIITTCRLFSVLWPYRTISVRVVVSAICINWLLWSFISIIPLLNIKTFSGECNTYMRRQWIKHVAERFANASSEMCGNNTLPSRYNFTDDCLIAANIFVKRECSREMSTFYNRFQACSMQFFFDSFGDPWVPFTLTILTFNCLAFIYMLVAYCLIYRNVKHSTHCSCSSDICGNFRKCLCGSEEETQREVEDRRMQRRIFFIVCTDFLCWVPVSLIAFFHPAFTSTDNYWTSKPYLSIFIILILPLNSAINPILYSTFVMSKCCGQKEKSSQDLSVEMAQRDVNSSQRRSQYAETSL</sequence>
<dbReference type="GO" id="GO:0007189">
    <property type="term" value="P:adenylate cyclase-activating G protein-coupled receptor signaling pathway"/>
    <property type="evidence" value="ECO:0007669"/>
    <property type="project" value="TreeGrafter"/>
</dbReference>
<keyword evidence="6 7" id="KW-0472">Membrane</keyword>
<evidence type="ECO:0000256" key="3">
    <source>
        <dbReference type="ARBA" id="ARBA00022692"/>
    </source>
</evidence>
<dbReference type="Gene3D" id="1.20.1070.10">
    <property type="entry name" value="Rhodopsin 7-helix transmembrane proteins"/>
    <property type="match status" value="2"/>
</dbReference>
<evidence type="ECO:0000259" key="8">
    <source>
        <dbReference type="PROSITE" id="PS50262"/>
    </source>
</evidence>
<dbReference type="PANTHER" id="PTHR24372:SF77">
    <property type="entry name" value="G-PROTEIN COUPLED RECEPTORS FAMILY 1 PROFILE DOMAIN-CONTAINING PROTEIN"/>
    <property type="match status" value="1"/>
</dbReference>
<dbReference type="PANTHER" id="PTHR24372">
    <property type="entry name" value="GLYCOPROTEIN HORMONE RECEPTOR"/>
    <property type="match status" value="1"/>
</dbReference>
<evidence type="ECO:0000256" key="2">
    <source>
        <dbReference type="ARBA" id="ARBA00022614"/>
    </source>
</evidence>
<feature type="transmembrane region" description="Helical" evidence="7">
    <location>
        <begin position="71"/>
        <end position="95"/>
    </location>
</feature>
<name>A0A6F9DKI9_9ASCI</name>
<organism evidence="9">
    <name type="scientific">Phallusia mammillata</name>
    <dbReference type="NCBI Taxonomy" id="59560"/>
    <lineage>
        <taxon>Eukaryota</taxon>
        <taxon>Metazoa</taxon>
        <taxon>Chordata</taxon>
        <taxon>Tunicata</taxon>
        <taxon>Ascidiacea</taxon>
        <taxon>Phlebobranchia</taxon>
        <taxon>Ascidiidae</taxon>
        <taxon>Phallusia</taxon>
    </lineage>
</organism>
<evidence type="ECO:0000256" key="1">
    <source>
        <dbReference type="ARBA" id="ARBA00004370"/>
    </source>
</evidence>
<evidence type="ECO:0000256" key="6">
    <source>
        <dbReference type="ARBA" id="ARBA00023136"/>
    </source>
</evidence>
<keyword evidence="2" id="KW-0433">Leucine-rich repeat</keyword>
<keyword evidence="9" id="KW-0675">Receptor</keyword>
<feature type="transmembrane region" description="Helical" evidence="7">
    <location>
        <begin position="188"/>
        <end position="209"/>
    </location>
</feature>
<keyword evidence="5 7" id="KW-1133">Transmembrane helix</keyword>
<protein>
    <submittedName>
        <fullName evidence="9">Low-density lipoprotein receptor-related protein 2-like</fullName>
    </submittedName>
</protein>
<feature type="transmembrane region" description="Helical" evidence="7">
    <location>
        <begin position="401"/>
        <end position="426"/>
    </location>
</feature>
<evidence type="ECO:0000313" key="9">
    <source>
        <dbReference type="EMBL" id="CAB3263498.1"/>
    </source>
</evidence>
<proteinExistence type="evidence at transcript level"/>
<gene>
    <name evidence="9" type="primary">Lrp2-004</name>
</gene>
<dbReference type="AlphaFoldDB" id="A0A6F9DKI9"/>
<dbReference type="GO" id="GO:0005886">
    <property type="term" value="C:plasma membrane"/>
    <property type="evidence" value="ECO:0007669"/>
    <property type="project" value="TreeGrafter"/>
</dbReference>
<feature type="transmembrane region" description="Helical" evidence="7">
    <location>
        <begin position="365"/>
        <end position="389"/>
    </location>
</feature>
<dbReference type="EMBL" id="LR787636">
    <property type="protein sequence ID" value="CAB3263498.1"/>
    <property type="molecule type" value="mRNA"/>
</dbReference>
<reference evidence="9" key="1">
    <citation type="submission" date="2020-04" db="EMBL/GenBank/DDBJ databases">
        <authorList>
            <person name="Neveu A P."/>
        </authorList>
    </citation>
    <scope>NUCLEOTIDE SEQUENCE</scope>
    <source>
        <tissue evidence="9">Whole embryo</tissue>
    </source>
</reference>
<keyword evidence="9" id="KW-0449">Lipoprotein</keyword>
<comment type="subcellular location">
    <subcellularLocation>
        <location evidence="1">Membrane</location>
    </subcellularLocation>
</comment>
<keyword evidence="4" id="KW-0677">Repeat</keyword>
<evidence type="ECO:0000256" key="5">
    <source>
        <dbReference type="ARBA" id="ARBA00022989"/>
    </source>
</evidence>
<feature type="transmembrane region" description="Helical" evidence="7">
    <location>
        <begin position="296"/>
        <end position="321"/>
    </location>
</feature>
<feature type="domain" description="G-protein coupled receptors family 1 profile" evidence="8">
    <location>
        <begin position="82"/>
        <end position="421"/>
    </location>
</feature>
<dbReference type="PRINTS" id="PR00237">
    <property type="entry name" value="GPCRRHODOPSN"/>
</dbReference>
<dbReference type="InterPro" id="IPR000276">
    <property type="entry name" value="GPCR_Rhodpsn"/>
</dbReference>